<name>J9B8D1_BACCE</name>
<comment type="caution">
    <text evidence="1">The sequence shown here is derived from an EMBL/GenBank/DDBJ whole genome shotgun (WGS) entry which is preliminary data.</text>
</comment>
<dbReference type="HOGENOM" id="CLU_3394970_0_0_9"/>
<dbReference type="EMBL" id="AHDV01000055">
    <property type="protein sequence ID" value="EJV74989.1"/>
    <property type="molecule type" value="Genomic_DNA"/>
</dbReference>
<sequence>MNTAIVSIGVVQTNHQWDWDFPLFREEKLRK</sequence>
<organism evidence="1 2">
    <name type="scientific">Bacillus cereus HuA2-1</name>
    <dbReference type="NCBI Taxonomy" id="1053201"/>
    <lineage>
        <taxon>Bacteria</taxon>
        <taxon>Bacillati</taxon>
        <taxon>Bacillota</taxon>
        <taxon>Bacilli</taxon>
        <taxon>Bacillales</taxon>
        <taxon>Bacillaceae</taxon>
        <taxon>Bacillus</taxon>
        <taxon>Bacillus cereus group</taxon>
    </lineage>
</organism>
<accession>J9B8D1</accession>
<evidence type="ECO:0000313" key="1">
    <source>
        <dbReference type="EMBL" id="EJV74989.1"/>
    </source>
</evidence>
<proteinExistence type="predicted"/>
<dbReference type="AlphaFoldDB" id="J9B8D1"/>
<reference evidence="1 2" key="1">
    <citation type="submission" date="2012-04" db="EMBL/GenBank/DDBJ databases">
        <title>The Genome Sequence of Bacillus cereus HuA2-1.</title>
        <authorList>
            <consortium name="The Broad Institute Genome Sequencing Platform"/>
            <consortium name="The Broad Institute Genome Sequencing Center for Infectious Disease"/>
            <person name="Feldgarden M."/>
            <person name="Van der Auwera G.A."/>
            <person name="Mahillon J."/>
            <person name="Duprez V."/>
            <person name="Timmery S."/>
            <person name="Mattelet C."/>
            <person name="Dierick K."/>
            <person name="Sun M."/>
            <person name="Yu Z."/>
            <person name="Zhu L."/>
            <person name="Hu X."/>
            <person name="Shank E.B."/>
            <person name="Swiecicka I."/>
            <person name="Hansen B.M."/>
            <person name="Andrup L."/>
            <person name="Young S.K."/>
            <person name="Zeng Q."/>
            <person name="Gargeya S."/>
            <person name="Fitzgerald M."/>
            <person name="Haas B."/>
            <person name="Abouelleil A."/>
            <person name="Alvarado L."/>
            <person name="Arachchi H.M."/>
            <person name="Berlin A."/>
            <person name="Chapman S.B."/>
            <person name="Goldberg J."/>
            <person name="Griggs A."/>
            <person name="Gujja S."/>
            <person name="Hansen M."/>
            <person name="Howarth C."/>
            <person name="Imamovic A."/>
            <person name="Larimer J."/>
            <person name="McCowen C."/>
            <person name="Montmayeur A."/>
            <person name="Murphy C."/>
            <person name="Neiman D."/>
            <person name="Pearson M."/>
            <person name="Priest M."/>
            <person name="Roberts A."/>
            <person name="Saif S."/>
            <person name="Shea T."/>
            <person name="Sisk P."/>
            <person name="Sykes S."/>
            <person name="Wortman J."/>
            <person name="Nusbaum C."/>
            <person name="Birren B."/>
        </authorList>
    </citation>
    <scope>NUCLEOTIDE SEQUENCE [LARGE SCALE GENOMIC DNA]</scope>
    <source>
        <strain evidence="1 2">HuA2-1</strain>
    </source>
</reference>
<dbReference type="Proteomes" id="UP000004136">
    <property type="component" value="Unassembled WGS sequence"/>
</dbReference>
<gene>
    <name evidence="1" type="ORF">IG3_05589</name>
</gene>
<protein>
    <submittedName>
        <fullName evidence="1">Uncharacterized protein</fullName>
    </submittedName>
</protein>
<evidence type="ECO:0000313" key="2">
    <source>
        <dbReference type="Proteomes" id="UP000004136"/>
    </source>
</evidence>